<name>A0A7J6VUI3_THATH</name>
<dbReference type="Pfam" id="PF14111">
    <property type="entry name" value="DUF4283"/>
    <property type="match status" value="1"/>
</dbReference>
<dbReference type="Proteomes" id="UP000554482">
    <property type="component" value="Unassembled WGS sequence"/>
</dbReference>
<gene>
    <name evidence="2" type="ORF">FRX31_021664</name>
</gene>
<dbReference type="EMBL" id="JABWDY010026375">
    <property type="protein sequence ID" value="KAF5188749.1"/>
    <property type="molecule type" value="Genomic_DNA"/>
</dbReference>
<comment type="caution">
    <text evidence="2">The sequence shown here is derived from an EMBL/GenBank/DDBJ whole genome shotgun (WGS) entry which is preliminary data.</text>
</comment>
<reference evidence="2 3" key="1">
    <citation type="submission" date="2020-06" db="EMBL/GenBank/DDBJ databases">
        <title>Transcriptomic and genomic resources for Thalictrum thalictroides and T. hernandezii: Facilitating candidate gene discovery in an emerging model plant lineage.</title>
        <authorList>
            <person name="Arias T."/>
            <person name="Riano-Pachon D.M."/>
            <person name="Di Stilio V.S."/>
        </authorList>
    </citation>
    <scope>NUCLEOTIDE SEQUENCE [LARGE SCALE GENOMIC DNA]</scope>
    <source>
        <strain evidence="3">cv. WT478/WT964</strain>
        <tissue evidence="2">Leaves</tissue>
    </source>
</reference>
<keyword evidence="3" id="KW-1185">Reference proteome</keyword>
<accession>A0A7J6VUI3</accession>
<sequence>MSGLLGDGEEIRLPPEGAKAPVSFAAVASTPQIKVGRDVDLASLPLPGKKGSFPTVKLAKADVLKGLEQCKWSLVGRLDFLKTNISKVRSEIDLKWKLTGSYKAIPLGRGYVMLKFDLEVDYTKIWGKGTWILDGQAF</sequence>
<dbReference type="OrthoDB" id="1750606at2759"/>
<evidence type="ECO:0000313" key="3">
    <source>
        <dbReference type="Proteomes" id="UP000554482"/>
    </source>
</evidence>
<evidence type="ECO:0000313" key="2">
    <source>
        <dbReference type="EMBL" id="KAF5188749.1"/>
    </source>
</evidence>
<feature type="domain" description="DUF4283" evidence="1">
    <location>
        <begin position="68"/>
        <end position="137"/>
    </location>
</feature>
<evidence type="ECO:0000259" key="1">
    <source>
        <dbReference type="Pfam" id="PF14111"/>
    </source>
</evidence>
<dbReference type="InterPro" id="IPR025558">
    <property type="entry name" value="DUF4283"/>
</dbReference>
<protein>
    <recommendedName>
        <fullName evidence="1">DUF4283 domain-containing protein</fullName>
    </recommendedName>
</protein>
<feature type="non-terminal residue" evidence="2">
    <location>
        <position position="138"/>
    </location>
</feature>
<proteinExistence type="predicted"/>
<dbReference type="AlphaFoldDB" id="A0A7J6VUI3"/>
<organism evidence="2 3">
    <name type="scientific">Thalictrum thalictroides</name>
    <name type="common">Rue-anemone</name>
    <name type="synonym">Anemone thalictroides</name>
    <dbReference type="NCBI Taxonomy" id="46969"/>
    <lineage>
        <taxon>Eukaryota</taxon>
        <taxon>Viridiplantae</taxon>
        <taxon>Streptophyta</taxon>
        <taxon>Embryophyta</taxon>
        <taxon>Tracheophyta</taxon>
        <taxon>Spermatophyta</taxon>
        <taxon>Magnoliopsida</taxon>
        <taxon>Ranunculales</taxon>
        <taxon>Ranunculaceae</taxon>
        <taxon>Thalictroideae</taxon>
        <taxon>Thalictrum</taxon>
    </lineage>
</organism>